<keyword evidence="6" id="KW-0285">Flavoprotein</keyword>
<dbReference type="PANTHER" id="PTHR10578">
    <property type="entry name" value="S -2-HYDROXY-ACID OXIDASE-RELATED"/>
    <property type="match status" value="1"/>
</dbReference>
<dbReference type="PANTHER" id="PTHR10578:SF104">
    <property type="entry name" value="CYTOCHROME B2, MITOCHONDRIAL-RELATED"/>
    <property type="match status" value="1"/>
</dbReference>
<keyword evidence="8 17" id="KW-0479">Metal-binding</keyword>
<keyword evidence="5 17" id="KW-0349">Heme</keyword>
<comment type="similarity">
    <text evidence="17">Belongs to the cytochrome b5 family.</text>
</comment>
<comment type="cofactor">
    <cofactor evidence="1">
        <name>FMN</name>
        <dbReference type="ChEBI" id="CHEBI:58210"/>
    </cofactor>
</comment>
<dbReference type="Pfam" id="PF00173">
    <property type="entry name" value="Cyt-b5"/>
    <property type="match status" value="1"/>
</dbReference>
<evidence type="ECO:0000256" key="16">
    <source>
        <dbReference type="ARBA" id="ARBA00068515"/>
    </source>
</evidence>
<evidence type="ECO:0000313" key="20">
    <source>
        <dbReference type="EMBL" id="KXG48486.1"/>
    </source>
</evidence>
<evidence type="ECO:0000256" key="10">
    <source>
        <dbReference type="ARBA" id="ARBA00023004"/>
    </source>
</evidence>
<keyword evidence="11" id="KW-0496">Mitochondrion</keyword>
<dbReference type="InterPro" id="IPR037396">
    <property type="entry name" value="FMN_HAD"/>
</dbReference>
<dbReference type="InterPro" id="IPR018506">
    <property type="entry name" value="Cyt_B5_heme-BS"/>
</dbReference>
<dbReference type="Proteomes" id="UP000070168">
    <property type="component" value="Unassembled WGS sequence"/>
</dbReference>
<dbReference type="InterPro" id="IPR036400">
    <property type="entry name" value="Cyt_B5-like_heme/steroid_sf"/>
</dbReference>
<dbReference type="RefSeq" id="XP_040647022.1">
    <property type="nucleotide sequence ID" value="XM_040790069.1"/>
</dbReference>
<evidence type="ECO:0000256" key="13">
    <source>
        <dbReference type="ARBA" id="ARBA00061137"/>
    </source>
</evidence>
<evidence type="ECO:0000256" key="2">
    <source>
        <dbReference type="ARBA" id="ARBA00001970"/>
    </source>
</evidence>
<evidence type="ECO:0000313" key="21">
    <source>
        <dbReference type="Proteomes" id="UP000070168"/>
    </source>
</evidence>
<dbReference type="PROSITE" id="PS50255">
    <property type="entry name" value="CYTOCHROME_B5_2"/>
    <property type="match status" value="1"/>
</dbReference>
<dbReference type="GeneID" id="63705369"/>
<evidence type="ECO:0000256" key="6">
    <source>
        <dbReference type="ARBA" id="ARBA00022630"/>
    </source>
</evidence>
<dbReference type="AlphaFoldDB" id="A0A135LHN9"/>
<sequence>MMKFTRQDVNRHNNRGSCWVSIHGAVYDVTDFLDSHPGGAAVILRCAGKDATEDFDSVHAVELLREALPETALKGYIDSAELVKPENEPDAIDEKQSELDHEGLPLLQSLINLHDFERVAGEKLRATTWAYYSSGADDEITKRNNALAYQKISLRPRILRKISAVNTATEILGYSTTLPVYVCPVGLAKLAHPEGECALAAAAGRDGLVQVLANGSSMPIEKVMRSRTSPNQPIFQQLYVNKDIHKSVETVRRAERSGASAIWYTVDSPMVGKREMDERLNLSVTATDSTAEGQGVAKVMASSISPFIDWEILTWLRKLTDLPIVIKGIQCVEDALLAYEHGVQGIVLSNHGGRSQDTAQSPLLTLLEIRKFAPHLIENKMQIFIDGGIRRGTDVLKAIALGATAVGLGRPFLFSLSGYGEKGVRRMIEILRQEIEMNMVFLGVTSLEELRPEMVNTSRLEKHLIGSVKL</sequence>
<evidence type="ECO:0000256" key="1">
    <source>
        <dbReference type="ARBA" id="ARBA00001917"/>
    </source>
</evidence>
<dbReference type="SUPFAM" id="SSF55856">
    <property type="entry name" value="Cytochrome b5-like heme/steroid binding domain"/>
    <property type="match status" value="1"/>
</dbReference>
<dbReference type="Gene3D" id="3.20.20.70">
    <property type="entry name" value="Aldolase class I"/>
    <property type="match status" value="1"/>
</dbReference>
<comment type="subcellular location">
    <subcellularLocation>
        <location evidence="3">Mitochondrion intermembrane space</location>
    </subcellularLocation>
</comment>
<evidence type="ECO:0000256" key="8">
    <source>
        <dbReference type="ARBA" id="ARBA00022723"/>
    </source>
</evidence>
<dbReference type="EMBL" id="LHQR01000065">
    <property type="protein sequence ID" value="KXG48486.1"/>
    <property type="molecule type" value="Genomic_DNA"/>
</dbReference>
<comment type="catalytic activity">
    <reaction evidence="12">
        <text>(S)-lactate + 2 Fe(III)-[cytochrome c] = 2 Fe(II)-[cytochrome c] + pyruvate + 2 H(+)</text>
        <dbReference type="Rhea" id="RHEA:19909"/>
        <dbReference type="Rhea" id="RHEA-COMP:10350"/>
        <dbReference type="Rhea" id="RHEA-COMP:14399"/>
        <dbReference type="ChEBI" id="CHEBI:15361"/>
        <dbReference type="ChEBI" id="CHEBI:15378"/>
        <dbReference type="ChEBI" id="CHEBI:16651"/>
        <dbReference type="ChEBI" id="CHEBI:29033"/>
        <dbReference type="ChEBI" id="CHEBI:29034"/>
        <dbReference type="EC" id="1.1.2.3"/>
    </reaction>
    <physiologicalReaction direction="left-to-right" evidence="12">
        <dbReference type="Rhea" id="RHEA:19910"/>
    </physiologicalReaction>
</comment>
<dbReference type="InterPro" id="IPR000262">
    <property type="entry name" value="FMN-dep_DH"/>
</dbReference>
<dbReference type="PROSITE" id="PS51349">
    <property type="entry name" value="FMN_HYDROXY_ACID_DH_2"/>
    <property type="match status" value="1"/>
</dbReference>
<accession>A0A135LHN9</accession>
<evidence type="ECO:0000256" key="7">
    <source>
        <dbReference type="ARBA" id="ARBA00022643"/>
    </source>
</evidence>
<dbReference type="OMA" id="IEMNMVF"/>
<evidence type="ECO:0000259" key="19">
    <source>
        <dbReference type="PROSITE" id="PS51349"/>
    </source>
</evidence>
<evidence type="ECO:0000256" key="5">
    <source>
        <dbReference type="ARBA" id="ARBA00022617"/>
    </source>
</evidence>
<dbReference type="OrthoDB" id="1925334at2759"/>
<dbReference type="SMART" id="SM01117">
    <property type="entry name" value="Cyt-b5"/>
    <property type="match status" value="1"/>
</dbReference>
<keyword evidence="7" id="KW-0288">FMN</keyword>
<dbReference type="PROSITE" id="PS00191">
    <property type="entry name" value="CYTOCHROME_B5_1"/>
    <property type="match status" value="1"/>
</dbReference>
<evidence type="ECO:0000256" key="17">
    <source>
        <dbReference type="RuleBase" id="RU362121"/>
    </source>
</evidence>
<comment type="similarity">
    <text evidence="14">In the N-terminal section; belongs to the cytochrome b5 family.</text>
</comment>
<dbReference type="InterPro" id="IPR037458">
    <property type="entry name" value="L-MDH/L-LDH_FMN-bd"/>
</dbReference>
<organism evidence="20 21">
    <name type="scientific">Penicillium patulum</name>
    <name type="common">Penicillium griseofulvum</name>
    <dbReference type="NCBI Taxonomy" id="5078"/>
    <lineage>
        <taxon>Eukaryota</taxon>
        <taxon>Fungi</taxon>
        <taxon>Dikarya</taxon>
        <taxon>Ascomycota</taxon>
        <taxon>Pezizomycotina</taxon>
        <taxon>Eurotiomycetes</taxon>
        <taxon>Eurotiomycetidae</taxon>
        <taxon>Eurotiales</taxon>
        <taxon>Aspergillaceae</taxon>
        <taxon>Penicillium</taxon>
    </lineage>
</organism>
<evidence type="ECO:0000256" key="14">
    <source>
        <dbReference type="ARBA" id="ARBA00061589"/>
    </source>
</evidence>
<dbReference type="CDD" id="cd02922">
    <property type="entry name" value="FCB2_FMN"/>
    <property type="match status" value="1"/>
</dbReference>
<dbReference type="InterPro" id="IPR013785">
    <property type="entry name" value="Aldolase_TIM"/>
</dbReference>
<dbReference type="PRINTS" id="PR00363">
    <property type="entry name" value="CYTOCHROMEB5"/>
</dbReference>
<reference evidence="20 21" key="1">
    <citation type="journal article" date="2016" name="BMC Genomics">
        <title>Genome sequencing and secondary metabolism of the postharvest pathogen Penicillium griseofulvum.</title>
        <authorList>
            <person name="Banani H."/>
            <person name="Marcet-Houben M."/>
            <person name="Ballester A.R."/>
            <person name="Abbruscato P."/>
            <person name="Gonzalez-Candelas L."/>
            <person name="Gabaldon T."/>
            <person name="Spadaro D."/>
        </authorList>
    </citation>
    <scope>NUCLEOTIDE SEQUENCE [LARGE SCALE GENOMIC DNA]</scope>
    <source>
        <strain evidence="20 21">PG3</strain>
    </source>
</reference>
<dbReference type="Pfam" id="PF01070">
    <property type="entry name" value="FMN_dh"/>
    <property type="match status" value="1"/>
</dbReference>
<evidence type="ECO:0000256" key="15">
    <source>
        <dbReference type="ARBA" id="ARBA00066458"/>
    </source>
</evidence>
<dbReference type="GO" id="GO:0020037">
    <property type="term" value="F:heme binding"/>
    <property type="evidence" value="ECO:0007669"/>
    <property type="project" value="UniProtKB-UniRule"/>
</dbReference>
<dbReference type="GO" id="GO:0005758">
    <property type="term" value="C:mitochondrial intermembrane space"/>
    <property type="evidence" value="ECO:0007669"/>
    <property type="project" value="UniProtKB-SubCell"/>
</dbReference>
<name>A0A135LHN9_PENPA</name>
<keyword evidence="21" id="KW-1185">Reference proteome</keyword>
<evidence type="ECO:0000256" key="9">
    <source>
        <dbReference type="ARBA" id="ARBA00023002"/>
    </source>
</evidence>
<dbReference type="GO" id="GO:0004460">
    <property type="term" value="F:L-lactate dehydrogenase (cytochrome) activity"/>
    <property type="evidence" value="ECO:0007669"/>
    <property type="project" value="UniProtKB-EC"/>
</dbReference>
<protein>
    <recommendedName>
        <fullName evidence="16">L-lactate dehydrogenase (cytochrome)</fullName>
        <ecNumber evidence="15">1.1.2.3</ecNumber>
    </recommendedName>
</protein>
<dbReference type="STRING" id="5078.A0A135LHN9"/>
<evidence type="ECO:0000256" key="4">
    <source>
        <dbReference type="ARBA" id="ARBA00011881"/>
    </source>
</evidence>
<comment type="cofactor">
    <cofactor evidence="2">
        <name>heme b</name>
        <dbReference type="ChEBI" id="CHEBI:60344"/>
    </cofactor>
</comment>
<keyword evidence="10 17" id="KW-0408">Iron</keyword>
<comment type="caution">
    <text evidence="20">The sequence shown here is derived from an EMBL/GenBank/DDBJ whole genome shotgun (WGS) entry which is preliminary data.</text>
</comment>
<feature type="domain" description="FMN hydroxy acid dehydrogenase" evidence="19">
    <location>
        <begin position="105"/>
        <end position="460"/>
    </location>
</feature>
<dbReference type="InterPro" id="IPR001199">
    <property type="entry name" value="Cyt_B5-like_heme/steroid-bd"/>
</dbReference>
<dbReference type="EC" id="1.1.2.3" evidence="15"/>
<dbReference type="FunFam" id="3.20.20.70:FF:000062">
    <property type="entry name" value="Cytochrome b2, mitochondrial, putative"/>
    <property type="match status" value="1"/>
</dbReference>
<evidence type="ECO:0000256" key="11">
    <source>
        <dbReference type="ARBA" id="ARBA00023128"/>
    </source>
</evidence>
<comment type="similarity">
    <text evidence="13">In the C-terminal section; belongs to the FMN-dependent alpha-hydroxy acid dehydrogenase family.</text>
</comment>
<keyword evidence="9" id="KW-0560">Oxidoreductase</keyword>
<comment type="subunit">
    <text evidence="4">Homotetramer.</text>
</comment>
<dbReference type="SUPFAM" id="SSF51395">
    <property type="entry name" value="FMN-linked oxidoreductases"/>
    <property type="match status" value="1"/>
</dbReference>
<evidence type="ECO:0000256" key="3">
    <source>
        <dbReference type="ARBA" id="ARBA00004569"/>
    </source>
</evidence>
<proteinExistence type="inferred from homology"/>
<gene>
    <name evidence="20" type="ORF">PGRI_023560</name>
</gene>
<dbReference type="Gene3D" id="3.10.120.10">
    <property type="entry name" value="Cytochrome b5-like heme/steroid binding domain"/>
    <property type="match status" value="1"/>
</dbReference>
<dbReference type="GO" id="GO:0046872">
    <property type="term" value="F:metal ion binding"/>
    <property type="evidence" value="ECO:0007669"/>
    <property type="project" value="UniProtKB-UniRule"/>
</dbReference>
<evidence type="ECO:0000259" key="18">
    <source>
        <dbReference type="PROSITE" id="PS50255"/>
    </source>
</evidence>
<evidence type="ECO:0000256" key="12">
    <source>
        <dbReference type="ARBA" id="ARBA00052399"/>
    </source>
</evidence>
<feature type="domain" description="Cytochrome b5 heme-binding" evidence="18">
    <location>
        <begin position="1"/>
        <end position="78"/>
    </location>
</feature>